<dbReference type="EMBL" id="CP150496">
    <property type="protein sequence ID" value="WYW55600.1"/>
    <property type="molecule type" value="Genomic_DNA"/>
</dbReference>
<keyword evidence="2" id="KW-1185">Reference proteome</keyword>
<name>A0ABZ2TR73_9FLAO</name>
<sequence>MKKEKQTLFAIYKNDIHLGNEKGNNLKAAIKKYLIAALFKKSLNDKEFVSSYSGKKAIKGIHFL</sequence>
<evidence type="ECO:0000313" key="1">
    <source>
        <dbReference type="EMBL" id="WYW55600.1"/>
    </source>
</evidence>
<protein>
    <submittedName>
        <fullName evidence="1">Uncharacterized protein</fullName>
    </submittedName>
</protein>
<reference evidence="1 2" key="1">
    <citation type="submission" date="2024-03" db="EMBL/GenBank/DDBJ databases">
        <authorList>
            <person name="Cao K."/>
        </authorList>
    </citation>
    <scope>NUCLEOTIDE SEQUENCE [LARGE SCALE GENOMIC DNA]</scope>
    <source>
        <strain evidence="1 2">MCCC 1K00696</strain>
    </source>
</reference>
<gene>
    <name evidence="1" type="ORF">WG950_13815</name>
</gene>
<accession>A0ABZ2TR73</accession>
<dbReference type="Proteomes" id="UP001491088">
    <property type="component" value="Chromosome"/>
</dbReference>
<dbReference type="RefSeq" id="WP_340933150.1">
    <property type="nucleotide sequence ID" value="NZ_CP150496.1"/>
</dbReference>
<proteinExistence type="predicted"/>
<evidence type="ECO:0000313" key="2">
    <source>
        <dbReference type="Proteomes" id="UP001491088"/>
    </source>
</evidence>
<organism evidence="1 2">
    <name type="scientific">Polaribacter marinaquae</name>
    <dbReference type="NCBI Taxonomy" id="1642819"/>
    <lineage>
        <taxon>Bacteria</taxon>
        <taxon>Pseudomonadati</taxon>
        <taxon>Bacteroidota</taxon>
        <taxon>Flavobacteriia</taxon>
        <taxon>Flavobacteriales</taxon>
        <taxon>Flavobacteriaceae</taxon>
    </lineage>
</organism>